<dbReference type="RefSeq" id="WP_377718348.1">
    <property type="nucleotide sequence ID" value="NZ_JBHSAM010000020.1"/>
</dbReference>
<evidence type="ECO:0008006" key="4">
    <source>
        <dbReference type="Google" id="ProtNLM"/>
    </source>
</evidence>
<name>A0ABV8JYN1_9BACL</name>
<dbReference type="Proteomes" id="UP001595715">
    <property type="component" value="Unassembled WGS sequence"/>
</dbReference>
<keyword evidence="3" id="KW-1185">Reference proteome</keyword>
<reference evidence="3" key="1">
    <citation type="journal article" date="2019" name="Int. J. Syst. Evol. Microbiol.">
        <title>The Global Catalogue of Microorganisms (GCM) 10K type strain sequencing project: providing services to taxonomists for standard genome sequencing and annotation.</title>
        <authorList>
            <consortium name="The Broad Institute Genomics Platform"/>
            <consortium name="The Broad Institute Genome Sequencing Center for Infectious Disease"/>
            <person name="Wu L."/>
            <person name="Ma J."/>
        </authorList>
    </citation>
    <scope>NUCLEOTIDE SEQUENCE [LARGE SCALE GENOMIC DNA]</scope>
    <source>
        <strain evidence="3">IBRC-M 10987</strain>
    </source>
</reference>
<accession>A0ABV8JYN1</accession>
<evidence type="ECO:0000313" key="3">
    <source>
        <dbReference type="Proteomes" id="UP001595715"/>
    </source>
</evidence>
<dbReference type="EMBL" id="JBHSAM010000020">
    <property type="protein sequence ID" value="MFC4099660.1"/>
    <property type="molecule type" value="Genomic_DNA"/>
</dbReference>
<organism evidence="2 3">
    <name type="scientific">Paenibacillus xanthanilyticus</name>
    <dbReference type="NCBI Taxonomy" id="1783531"/>
    <lineage>
        <taxon>Bacteria</taxon>
        <taxon>Bacillati</taxon>
        <taxon>Bacillota</taxon>
        <taxon>Bacilli</taxon>
        <taxon>Bacillales</taxon>
        <taxon>Paenibacillaceae</taxon>
        <taxon>Paenibacillus</taxon>
    </lineage>
</organism>
<gene>
    <name evidence="2" type="ORF">ACFOZ8_08325</name>
</gene>
<feature type="region of interest" description="Disordered" evidence="1">
    <location>
        <begin position="50"/>
        <end position="69"/>
    </location>
</feature>
<proteinExistence type="predicted"/>
<comment type="caution">
    <text evidence="2">The sequence shown here is derived from an EMBL/GenBank/DDBJ whole genome shotgun (WGS) entry which is preliminary data.</text>
</comment>
<feature type="compositionally biased region" description="Basic and acidic residues" evidence="1">
    <location>
        <begin position="60"/>
        <end position="69"/>
    </location>
</feature>
<evidence type="ECO:0000313" key="2">
    <source>
        <dbReference type="EMBL" id="MFC4099660.1"/>
    </source>
</evidence>
<sequence>MKSNDTGKKRDDQTAVDTAGLPIFPYREDISATKSIDPVVEEIMDNVEHTFVDDEADGEGTTRTKRDND</sequence>
<protein>
    <recommendedName>
        <fullName evidence="4">DUF4025 domain-containing protein</fullName>
    </recommendedName>
</protein>
<evidence type="ECO:0000256" key="1">
    <source>
        <dbReference type="SAM" id="MobiDB-lite"/>
    </source>
</evidence>